<dbReference type="FunFam" id="2.30.310.10:FF:000004">
    <property type="entry name" value="Fibronectin-binding protein A"/>
    <property type="match status" value="1"/>
</dbReference>
<evidence type="ECO:0000256" key="4">
    <source>
        <dbReference type="ARBA" id="ARBA00022917"/>
    </source>
</evidence>
<gene>
    <name evidence="5" type="primary">rqcH</name>
    <name evidence="7" type="ORF">H8696_09975</name>
</gene>
<dbReference type="Gene3D" id="2.30.310.10">
    <property type="entry name" value="ibrinogen binding protein from staphylococcus aureus domain"/>
    <property type="match status" value="1"/>
</dbReference>
<comment type="similarity">
    <text evidence="5">Belongs to the NEMF family.</text>
</comment>
<dbReference type="InterPro" id="IPR043682">
    <property type="entry name" value="RqcH_bacterial"/>
</dbReference>
<organism evidence="7 8">
    <name type="scientific">Gehongia tenuis</name>
    <dbReference type="NCBI Taxonomy" id="2763655"/>
    <lineage>
        <taxon>Bacteria</taxon>
        <taxon>Bacillati</taxon>
        <taxon>Bacillota</taxon>
        <taxon>Clostridia</taxon>
        <taxon>Christensenellales</taxon>
        <taxon>Christensenellaceae</taxon>
        <taxon>Gehongia</taxon>
    </lineage>
</organism>
<evidence type="ECO:0000259" key="6">
    <source>
        <dbReference type="Pfam" id="PF05670"/>
    </source>
</evidence>
<dbReference type="InterPro" id="IPR008532">
    <property type="entry name" value="NFACT_RNA-bd"/>
</dbReference>
<dbReference type="GO" id="GO:0000049">
    <property type="term" value="F:tRNA binding"/>
    <property type="evidence" value="ECO:0007669"/>
    <property type="project" value="UniProtKB-UniRule"/>
</dbReference>
<keyword evidence="1 5" id="KW-0820">tRNA-binding</keyword>
<evidence type="ECO:0000256" key="2">
    <source>
        <dbReference type="ARBA" id="ARBA00022730"/>
    </source>
</evidence>
<sequence>MPLDGIMLRSVVTELQEKLTGGRIDRVLQPENDEIHLVIRSQGENQRLLLSASPNNARIHLTAGSKPNPMTPPMFCMLLRKHLVNAKILEIRQMGMERAVELRIETIDELGDRSPRRLIVEAMGRNSNIILIGKNDRILDSVRRVDEQMSRVREILPGLPYENPPELGKSDPLAADEASFRAIFAEPAHAKLDKCLAGAYLGLSLPSAQEILYRALGEDIPLAGNLTAEQISALWRAFGAFYDDVRAARFSPVLLERDGEAADLFPFIYCSKAHEHLVQAASPSEAADRYYAARDRRARVTQRSANLVRVVKNNIERCQKKIQIQQDTLADCAHSEQYRIRGDLITANLHGLTRGMTCARVQNYYSPDLEMLDIPMDPQRTPAQNAQRYYKRYNKLKKAFDTTTEQLAAAKEELSYLEGQLDNLDKCTEADELLEIRDELARLGYLRKLPDKKKASRPSLSRPHHYQTGDGLDVYVGKNNVQNDWLTLRFADGNDYWFHTKNIPGSHVILKTQGKEPPGSSIQEAAALAAWYSKGKGGAQVPVDYTPRKFIKKPAGARPGYVIYFQNRTLYITPSEETIKRLKRLEDI</sequence>
<dbReference type="PANTHER" id="PTHR15239:SF6">
    <property type="entry name" value="RIBOSOME QUALITY CONTROL COMPLEX SUBUNIT NEMF"/>
    <property type="match status" value="1"/>
</dbReference>
<comment type="caution">
    <text evidence="7">The sequence shown here is derived from an EMBL/GenBank/DDBJ whole genome shotgun (WGS) entry which is preliminary data.</text>
</comment>
<proteinExistence type="inferred from homology"/>
<dbReference type="EMBL" id="JACRSR010000005">
    <property type="protein sequence ID" value="MBC8532170.1"/>
    <property type="molecule type" value="Genomic_DNA"/>
</dbReference>
<comment type="subunit">
    <text evidence="5">Associates with stalled 50S ribosomal subunits. Binds to RqcP.</text>
</comment>
<protein>
    <recommendedName>
        <fullName evidence="5">Rqc2 homolog RqcH</fullName>
        <shortName evidence="5">RqcH</shortName>
    </recommendedName>
</protein>
<dbReference type="Proteomes" id="UP000623172">
    <property type="component" value="Unassembled WGS sequence"/>
</dbReference>
<keyword evidence="3 5" id="KW-0694">RNA-binding</keyword>
<reference evidence="7" key="1">
    <citation type="submission" date="2020-08" db="EMBL/GenBank/DDBJ databases">
        <title>Genome public.</title>
        <authorList>
            <person name="Liu C."/>
            <person name="Sun Q."/>
        </authorList>
    </citation>
    <scope>NUCLEOTIDE SEQUENCE</scope>
    <source>
        <strain evidence="7">NSJ-53</strain>
    </source>
</reference>
<keyword evidence="8" id="KW-1185">Reference proteome</keyword>
<dbReference type="RefSeq" id="WP_249317286.1">
    <property type="nucleotide sequence ID" value="NZ_JACRSR010000005.1"/>
</dbReference>
<dbReference type="GO" id="GO:1990112">
    <property type="term" value="C:RQC complex"/>
    <property type="evidence" value="ECO:0007669"/>
    <property type="project" value="TreeGrafter"/>
</dbReference>
<dbReference type="Pfam" id="PF05833">
    <property type="entry name" value="NFACT_N"/>
    <property type="match status" value="1"/>
</dbReference>
<dbReference type="GO" id="GO:0043023">
    <property type="term" value="F:ribosomal large subunit binding"/>
    <property type="evidence" value="ECO:0007669"/>
    <property type="project" value="UniProtKB-UniRule"/>
</dbReference>
<feature type="coiled-coil region" evidence="5">
    <location>
        <begin position="393"/>
        <end position="427"/>
    </location>
</feature>
<name>A0A926D865_9FIRM</name>
<evidence type="ECO:0000313" key="8">
    <source>
        <dbReference type="Proteomes" id="UP000623172"/>
    </source>
</evidence>
<evidence type="ECO:0000256" key="3">
    <source>
        <dbReference type="ARBA" id="ARBA00022884"/>
    </source>
</evidence>
<evidence type="ECO:0000256" key="1">
    <source>
        <dbReference type="ARBA" id="ARBA00022555"/>
    </source>
</evidence>
<dbReference type="InterPro" id="IPR051608">
    <property type="entry name" value="RQC_Subunit_NEMF"/>
</dbReference>
<keyword evidence="2 5" id="KW-0699">rRNA-binding</keyword>
<dbReference type="HAMAP" id="MF_00844_B">
    <property type="entry name" value="RqcH_B"/>
    <property type="match status" value="1"/>
</dbReference>
<keyword evidence="5" id="KW-0175">Coiled coil</keyword>
<evidence type="ECO:0000256" key="5">
    <source>
        <dbReference type="HAMAP-Rule" id="MF_00844"/>
    </source>
</evidence>
<dbReference type="GO" id="GO:0072344">
    <property type="term" value="P:rescue of stalled ribosome"/>
    <property type="evidence" value="ECO:0007669"/>
    <property type="project" value="UniProtKB-UniRule"/>
</dbReference>
<dbReference type="GO" id="GO:0019843">
    <property type="term" value="F:rRNA binding"/>
    <property type="evidence" value="ECO:0007669"/>
    <property type="project" value="UniProtKB-UniRule"/>
</dbReference>
<accession>A0A926D865</accession>
<dbReference type="PANTHER" id="PTHR15239">
    <property type="entry name" value="NUCLEAR EXPORT MEDIATOR FACTOR NEMF"/>
    <property type="match status" value="1"/>
</dbReference>
<comment type="function">
    <text evidence="5">Key component of the ribosome quality control system (RQC), a ribosome-associated complex that mediates the extraction of incompletely synthesized nascent chains from stalled ribosomes and their subsequent degradation. RqcH recruits Ala-charged tRNA, and with RqcP directs the elongation of stalled nascent chains on 50S ribosomal subunits, leading to non-templated C-terminal alanine extensions (Ala tail). The Ala tail promotes nascent chain degradation. May add between 1 and at least 8 Ala residues. Binds to stalled 50S ribosomal subunits.</text>
</comment>
<evidence type="ECO:0000313" key="7">
    <source>
        <dbReference type="EMBL" id="MBC8532170.1"/>
    </source>
</evidence>
<dbReference type="AlphaFoldDB" id="A0A926D865"/>
<dbReference type="Pfam" id="PF05670">
    <property type="entry name" value="NFACT-R_1"/>
    <property type="match status" value="1"/>
</dbReference>
<feature type="domain" description="NFACT RNA-binding" evidence="6">
    <location>
        <begin position="464"/>
        <end position="556"/>
    </location>
</feature>
<keyword evidence="4 5" id="KW-0648">Protein biosynthesis</keyword>